<dbReference type="EMBL" id="JARBHB010000015">
    <property type="protein sequence ID" value="KAJ8867577.1"/>
    <property type="molecule type" value="Genomic_DNA"/>
</dbReference>
<organism evidence="3 4">
    <name type="scientific">Dryococelus australis</name>
    <dbReference type="NCBI Taxonomy" id="614101"/>
    <lineage>
        <taxon>Eukaryota</taxon>
        <taxon>Metazoa</taxon>
        <taxon>Ecdysozoa</taxon>
        <taxon>Arthropoda</taxon>
        <taxon>Hexapoda</taxon>
        <taxon>Insecta</taxon>
        <taxon>Pterygota</taxon>
        <taxon>Neoptera</taxon>
        <taxon>Polyneoptera</taxon>
        <taxon>Phasmatodea</taxon>
        <taxon>Verophasmatodea</taxon>
        <taxon>Anareolatae</taxon>
        <taxon>Phasmatidae</taxon>
        <taxon>Eurycanthinae</taxon>
        <taxon>Dryococelus</taxon>
    </lineage>
</organism>
<feature type="compositionally biased region" description="Basic and acidic residues" evidence="1">
    <location>
        <begin position="358"/>
        <end position="382"/>
    </location>
</feature>
<evidence type="ECO:0000256" key="1">
    <source>
        <dbReference type="SAM" id="MobiDB-lite"/>
    </source>
</evidence>
<evidence type="ECO:0000259" key="2">
    <source>
        <dbReference type="Pfam" id="PF13843"/>
    </source>
</evidence>
<proteinExistence type="predicted"/>
<reference evidence="3 4" key="1">
    <citation type="submission" date="2023-02" db="EMBL/GenBank/DDBJ databases">
        <title>LHISI_Scaffold_Assembly.</title>
        <authorList>
            <person name="Stuart O.P."/>
            <person name="Cleave R."/>
            <person name="Magrath M.J.L."/>
            <person name="Mikheyev A.S."/>
        </authorList>
    </citation>
    <scope>NUCLEOTIDE SEQUENCE [LARGE SCALE GENOMIC DNA]</scope>
    <source>
        <strain evidence="3">Daus_M_001</strain>
        <tissue evidence="3">Leg muscle</tissue>
    </source>
</reference>
<sequence>MDDDTIVHIVKQTNLYASQDHHHGNDNSKPRKIQNWADTSPEEIRAFSGMLIIMGIHQLTHLCNYWSSDPILDVESVSKIMNLERFRKTSRVNRKGLPDMLKTNDKLQRGEFMFSIKGPVAAVKWQDSKPVTVLSTGTSPKDTISVTRKNNDETKTTVSCPTAIQMYNALMGGVDLFDQLRERYTVGRRPLKTQMVASNLLLSTRSGSCKFIYHGENGEGRSRPNDIHNSACKAADLWLHFQEAKRQATLIYCQEKKGALENHMKPPESKSNVTGTKVTWIQYGRRPTGITEPLNELSYEIWSTLNNQVLRADGGEMRREWSSVGMQGWRETGGSRENPPNSGIVRHDSHLRKSGRGPRRESNPVRHGHLRAEVERSTREEGNADANTARPGSVGCEGAGIEQPRDYRSKAAQRRPSAPGDAGGAAVAERLARSPPTIANRVRSPAGSLPEFRKRESCRAMPLVGGVFFLGDLPLPRPMHSGAAPYSPLSPSSALKTSQDSLQDNCPRVTRVASALHSYHNRIYRMRVIDGKTASPAHCSARRGDERVVAHVSIAPSAPMLLGLRRPEFLQPGGHLKHVVYAVKGLFTNDKVLINMRRRRRLFFIDAIAPRLQSRGEWRGRHVGDDLLATSGL</sequence>
<comment type="caution">
    <text evidence="3">The sequence shown here is derived from an EMBL/GenBank/DDBJ whole genome shotgun (WGS) entry which is preliminary data.</text>
</comment>
<evidence type="ECO:0000313" key="3">
    <source>
        <dbReference type="EMBL" id="KAJ8867577.1"/>
    </source>
</evidence>
<accession>A0ABQ9G543</accession>
<feature type="domain" description="PiggyBac transposable element-derived protein" evidence="2">
    <location>
        <begin position="2"/>
        <end position="88"/>
    </location>
</feature>
<feature type="region of interest" description="Disordered" evidence="1">
    <location>
        <begin position="322"/>
        <end position="448"/>
    </location>
</feature>
<protein>
    <recommendedName>
        <fullName evidence="2">PiggyBac transposable element-derived protein domain-containing protein</fullName>
    </recommendedName>
</protein>
<dbReference type="PANTHER" id="PTHR46599:SF3">
    <property type="entry name" value="PIGGYBAC TRANSPOSABLE ELEMENT-DERIVED PROTEIN 4"/>
    <property type="match status" value="1"/>
</dbReference>
<dbReference type="Pfam" id="PF13843">
    <property type="entry name" value="DDE_Tnp_1_7"/>
    <property type="match status" value="2"/>
</dbReference>
<feature type="domain" description="PiggyBac transposable element-derived protein" evidence="2">
    <location>
        <begin position="91"/>
        <end position="195"/>
    </location>
</feature>
<name>A0ABQ9G543_9NEOP</name>
<evidence type="ECO:0000313" key="4">
    <source>
        <dbReference type="Proteomes" id="UP001159363"/>
    </source>
</evidence>
<feature type="compositionally biased region" description="Low complexity" evidence="1">
    <location>
        <begin position="483"/>
        <end position="494"/>
    </location>
</feature>
<feature type="region of interest" description="Disordered" evidence="1">
    <location>
        <begin position="483"/>
        <end position="502"/>
    </location>
</feature>
<gene>
    <name evidence="3" type="ORF">PR048_031379</name>
</gene>
<dbReference type="InterPro" id="IPR029526">
    <property type="entry name" value="PGBD"/>
</dbReference>
<dbReference type="PANTHER" id="PTHR46599">
    <property type="entry name" value="PIGGYBAC TRANSPOSABLE ELEMENT-DERIVED PROTEIN 4"/>
    <property type="match status" value="1"/>
</dbReference>
<keyword evidence="4" id="KW-1185">Reference proteome</keyword>
<dbReference type="Proteomes" id="UP001159363">
    <property type="component" value="Chromosome 14"/>
</dbReference>